<keyword evidence="17" id="KW-1185">Reference proteome</keyword>
<keyword evidence="4" id="KW-0997">Cell inner membrane</keyword>
<dbReference type="AlphaFoldDB" id="A0A1H3WC94"/>
<dbReference type="STRING" id="283786.SAMN04487990_1038"/>
<dbReference type="NCBIfam" id="TIGR03423">
    <property type="entry name" value="pbp2_mrdA"/>
    <property type="match status" value="1"/>
</dbReference>
<dbReference type="FunFam" id="3.40.710.10:FF:000024">
    <property type="entry name" value="Penicillin-binding protein 2"/>
    <property type="match status" value="1"/>
</dbReference>
<dbReference type="GO" id="GO:0008658">
    <property type="term" value="F:penicillin binding"/>
    <property type="evidence" value="ECO:0007669"/>
    <property type="project" value="InterPro"/>
</dbReference>
<dbReference type="SUPFAM" id="SSF56519">
    <property type="entry name" value="Penicillin binding protein dimerisation domain"/>
    <property type="match status" value="1"/>
</dbReference>
<evidence type="ECO:0000256" key="13">
    <source>
        <dbReference type="ARBA" id="ARBA00023316"/>
    </source>
</evidence>
<dbReference type="OrthoDB" id="9766847at2"/>
<evidence type="ECO:0000256" key="1">
    <source>
        <dbReference type="ARBA" id="ARBA00004167"/>
    </source>
</evidence>
<keyword evidence="5" id="KW-0121">Carboxypeptidase</keyword>
<dbReference type="GO" id="GO:0009002">
    <property type="term" value="F:serine-type D-Ala-D-Ala carboxypeptidase activity"/>
    <property type="evidence" value="ECO:0007669"/>
    <property type="project" value="InterPro"/>
</dbReference>
<evidence type="ECO:0000256" key="6">
    <source>
        <dbReference type="ARBA" id="ARBA00022670"/>
    </source>
</evidence>
<dbReference type="InterPro" id="IPR017790">
    <property type="entry name" value="Penicillin-binding_protein_2"/>
</dbReference>
<evidence type="ECO:0000256" key="8">
    <source>
        <dbReference type="ARBA" id="ARBA00022801"/>
    </source>
</evidence>
<dbReference type="InterPro" id="IPR036138">
    <property type="entry name" value="PBP_dimer_sf"/>
</dbReference>
<dbReference type="SUPFAM" id="SSF56601">
    <property type="entry name" value="beta-lactamase/transpeptidase-like"/>
    <property type="match status" value="1"/>
</dbReference>
<evidence type="ECO:0000259" key="14">
    <source>
        <dbReference type="Pfam" id="PF00905"/>
    </source>
</evidence>
<protein>
    <submittedName>
        <fullName evidence="16">Penicillin-binding protein 2</fullName>
    </submittedName>
</protein>
<reference evidence="16 17" key="1">
    <citation type="submission" date="2016-10" db="EMBL/GenBank/DDBJ databases">
        <authorList>
            <person name="de Groot N.N."/>
        </authorList>
    </citation>
    <scope>NUCLEOTIDE SEQUENCE [LARGE SCALE GENOMIC DNA]</scope>
    <source>
        <strain evidence="16 17">DSM 23842</strain>
    </source>
</reference>
<keyword evidence="11" id="KW-1133">Transmembrane helix</keyword>
<dbReference type="InterPro" id="IPR050515">
    <property type="entry name" value="Beta-lactam/transpept"/>
</dbReference>
<sequence length="642" mass="72942">MRQFLLFISVVIVGLLFTARLFYLQVYASDSYSLYEDNAIRKVYKYPKRGFVYDRNGELLVANQPSYDVMVIPREVKPLDTLEFCQLLKIDKEQFNKQLEKAKNYSYRLPYVFVSQLSKEDYAILQEKMRKYEGFYIQKRSLRQYETTIGANVLGDIGEVNNAIINKDPYYKMGDLIGKQGVEASYEDILRGKKGIQFIQKDRFNRNIAPYKNGTYDTLPEPGKDITITIDAKLQAYGELLMQHKRGGIIAIEPQTGEILAMISAPTYDPNALVGRKRSKNFTKLFYDTIAKPLFNRSLQGVYEPGSPFKLLTGLIALQEDVIDTSEKITCYTGYKYGNRFMKCHCASGTRNDIISAIEKSCNAYFASTYRRILDKNGNASLGINRWSDHLKSFGLGNFLNNDLNVGQPGRVPDREYYRRIYPNTFYSTYTISNSIGQGEVATTPIQLANVVAAIANRGHYFTPHIIKSISGDTIPSKYKTPIHTTIDKKHFDPVVEGMFEVYNKGTASSLKVEGIDICGKTGTVENFTKIDGKHTQLTDHSIFVAFAPKDNPKIAIAVFVENGYWGSRFAGKIASLMIEKYIKGTISRTDLEHWLLTHSLEDEYAKPYSGEPFGINRQAKLQVIPVDKEALKIYEDNNKKL</sequence>
<evidence type="ECO:0000256" key="3">
    <source>
        <dbReference type="ARBA" id="ARBA00022475"/>
    </source>
</evidence>
<organism evidence="16 17">
    <name type="scientific">Bizionia paragorgiae</name>
    <dbReference type="NCBI Taxonomy" id="283786"/>
    <lineage>
        <taxon>Bacteria</taxon>
        <taxon>Pseudomonadati</taxon>
        <taxon>Bacteroidota</taxon>
        <taxon>Flavobacteriia</taxon>
        <taxon>Flavobacteriales</taxon>
        <taxon>Flavobacteriaceae</taxon>
        <taxon>Bizionia</taxon>
    </lineage>
</organism>
<dbReference type="EMBL" id="FNQK01000003">
    <property type="protein sequence ID" value="SDZ84580.1"/>
    <property type="molecule type" value="Genomic_DNA"/>
</dbReference>
<evidence type="ECO:0000256" key="2">
    <source>
        <dbReference type="ARBA" id="ARBA00004236"/>
    </source>
</evidence>
<keyword evidence="6" id="KW-0645">Protease</keyword>
<dbReference type="Proteomes" id="UP000198846">
    <property type="component" value="Unassembled WGS sequence"/>
</dbReference>
<dbReference type="Gene3D" id="3.30.1390.30">
    <property type="entry name" value="Penicillin-binding protein 2a, domain 3"/>
    <property type="match status" value="1"/>
</dbReference>
<comment type="subcellular location">
    <subcellularLocation>
        <location evidence="2">Cell membrane</location>
    </subcellularLocation>
    <subcellularLocation>
        <location evidence="1">Membrane</location>
        <topology evidence="1">Single-pass membrane protein</topology>
    </subcellularLocation>
</comment>
<dbReference type="GO" id="GO:0008360">
    <property type="term" value="P:regulation of cell shape"/>
    <property type="evidence" value="ECO:0007669"/>
    <property type="project" value="UniProtKB-KW"/>
</dbReference>
<keyword evidence="13" id="KW-0961">Cell wall biogenesis/degradation</keyword>
<evidence type="ECO:0000256" key="11">
    <source>
        <dbReference type="ARBA" id="ARBA00022989"/>
    </source>
</evidence>
<dbReference type="InterPro" id="IPR012338">
    <property type="entry name" value="Beta-lactam/transpept-like"/>
</dbReference>
<evidence type="ECO:0000256" key="4">
    <source>
        <dbReference type="ARBA" id="ARBA00022519"/>
    </source>
</evidence>
<evidence type="ECO:0000259" key="15">
    <source>
        <dbReference type="Pfam" id="PF03717"/>
    </source>
</evidence>
<dbReference type="GO" id="GO:0071555">
    <property type="term" value="P:cell wall organization"/>
    <property type="evidence" value="ECO:0007669"/>
    <property type="project" value="UniProtKB-KW"/>
</dbReference>
<evidence type="ECO:0000256" key="10">
    <source>
        <dbReference type="ARBA" id="ARBA00022984"/>
    </source>
</evidence>
<evidence type="ECO:0000256" key="12">
    <source>
        <dbReference type="ARBA" id="ARBA00023136"/>
    </source>
</evidence>
<dbReference type="InterPro" id="IPR001460">
    <property type="entry name" value="PCN-bd_Tpept"/>
</dbReference>
<dbReference type="GO" id="GO:0071972">
    <property type="term" value="F:peptidoglycan L,D-transpeptidase activity"/>
    <property type="evidence" value="ECO:0007669"/>
    <property type="project" value="TreeGrafter"/>
</dbReference>
<dbReference type="GO" id="GO:0009252">
    <property type="term" value="P:peptidoglycan biosynthetic process"/>
    <property type="evidence" value="ECO:0007669"/>
    <property type="project" value="UniProtKB-KW"/>
</dbReference>
<dbReference type="PANTHER" id="PTHR30627">
    <property type="entry name" value="PEPTIDOGLYCAN D,D-TRANSPEPTIDASE"/>
    <property type="match status" value="1"/>
</dbReference>
<dbReference type="InterPro" id="IPR005311">
    <property type="entry name" value="PBP_dimer"/>
</dbReference>
<dbReference type="Gene3D" id="3.90.1310.10">
    <property type="entry name" value="Penicillin-binding protein 2a (Domain 2)"/>
    <property type="match status" value="1"/>
</dbReference>
<evidence type="ECO:0000313" key="17">
    <source>
        <dbReference type="Proteomes" id="UP000198846"/>
    </source>
</evidence>
<keyword evidence="3" id="KW-1003">Cell membrane</keyword>
<feature type="domain" description="Penicillin-binding protein dimerisation" evidence="15">
    <location>
        <begin position="46"/>
        <end position="208"/>
    </location>
</feature>
<evidence type="ECO:0000256" key="7">
    <source>
        <dbReference type="ARBA" id="ARBA00022692"/>
    </source>
</evidence>
<keyword evidence="8" id="KW-0378">Hydrolase</keyword>
<dbReference type="RefSeq" id="WP_092132010.1">
    <property type="nucleotide sequence ID" value="NZ_FNQK01000003.1"/>
</dbReference>
<keyword evidence="9" id="KW-0133">Cell shape</keyword>
<accession>A0A1H3WC94</accession>
<name>A0A1H3WC94_BIZPA</name>
<proteinExistence type="predicted"/>
<keyword evidence="12" id="KW-0472">Membrane</keyword>
<keyword evidence="10" id="KW-0573">Peptidoglycan synthesis</keyword>
<dbReference type="Pfam" id="PF00905">
    <property type="entry name" value="Transpeptidase"/>
    <property type="match status" value="1"/>
</dbReference>
<dbReference type="Pfam" id="PF03717">
    <property type="entry name" value="PBP_dimer"/>
    <property type="match status" value="1"/>
</dbReference>
<dbReference type="GO" id="GO:0006508">
    <property type="term" value="P:proteolysis"/>
    <property type="evidence" value="ECO:0007669"/>
    <property type="project" value="UniProtKB-KW"/>
</dbReference>
<dbReference type="Gene3D" id="3.40.710.10">
    <property type="entry name" value="DD-peptidase/beta-lactamase superfamily"/>
    <property type="match status" value="1"/>
</dbReference>
<evidence type="ECO:0000256" key="5">
    <source>
        <dbReference type="ARBA" id="ARBA00022645"/>
    </source>
</evidence>
<keyword evidence="7" id="KW-0812">Transmembrane</keyword>
<dbReference type="PANTHER" id="PTHR30627:SF2">
    <property type="entry name" value="PEPTIDOGLYCAN D,D-TRANSPEPTIDASE MRDA"/>
    <property type="match status" value="1"/>
</dbReference>
<evidence type="ECO:0000313" key="16">
    <source>
        <dbReference type="EMBL" id="SDZ84580.1"/>
    </source>
</evidence>
<gene>
    <name evidence="16" type="ORF">SAMN04487990_1038</name>
</gene>
<dbReference type="GO" id="GO:0005886">
    <property type="term" value="C:plasma membrane"/>
    <property type="evidence" value="ECO:0007669"/>
    <property type="project" value="UniProtKB-SubCell"/>
</dbReference>
<feature type="domain" description="Penicillin-binding protein transpeptidase" evidence="14">
    <location>
        <begin position="247"/>
        <end position="575"/>
    </location>
</feature>
<evidence type="ECO:0000256" key="9">
    <source>
        <dbReference type="ARBA" id="ARBA00022960"/>
    </source>
</evidence>